<sequence length="102" mass="10715">MDASPFTYPALPPPLYFAQHHARCSTPCSAWLGLHSRPSTSARTHVRTRASEPSTTSASTLFPRGSLHHVAALAGAVATDIGDKLQGCSLILFSSPSDPSQG</sequence>
<evidence type="ECO:0000256" key="1">
    <source>
        <dbReference type="SAM" id="MobiDB-lite"/>
    </source>
</evidence>
<name>A0A8J5WGZ9_ZIZPA</name>
<reference evidence="2" key="1">
    <citation type="journal article" date="2021" name="bioRxiv">
        <title>Whole Genome Assembly and Annotation of Northern Wild Rice, Zizania palustris L., Supports a Whole Genome Duplication in the Zizania Genus.</title>
        <authorList>
            <person name="Haas M."/>
            <person name="Kono T."/>
            <person name="Macchietto M."/>
            <person name="Millas R."/>
            <person name="McGilp L."/>
            <person name="Shao M."/>
            <person name="Duquette J."/>
            <person name="Hirsch C.N."/>
            <person name="Kimball J."/>
        </authorList>
    </citation>
    <scope>NUCLEOTIDE SEQUENCE</scope>
    <source>
        <tissue evidence="2">Fresh leaf tissue</tissue>
    </source>
</reference>
<feature type="region of interest" description="Disordered" evidence="1">
    <location>
        <begin position="41"/>
        <end position="61"/>
    </location>
</feature>
<protein>
    <submittedName>
        <fullName evidence="2">Uncharacterized protein</fullName>
    </submittedName>
</protein>
<organism evidence="2 3">
    <name type="scientific">Zizania palustris</name>
    <name type="common">Northern wild rice</name>
    <dbReference type="NCBI Taxonomy" id="103762"/>
    <lineage>
        <taxon>Eukaryota</taxon>
        <taxon>Viridiplantae</taxon>
        <taxon>Streptophyta</taxon>
        <taxon>Embryophyta</taxon>
        <taxon>Tracheophyta</taxon>
        <taxon>Spermatophyta</taxon>
        <taxon>Magnoliopsida</taxon>
        <taxon>Liliopsida</taxon>
        <taxon>Poales</taxon>
        <taxon>Poaceae</taxon>
        <taxon>BOP clade</taxon>
        <taxon>Oryzoideae</taxon>
        <taxon>Oryzeae</taxon>
        <taxon>Zizaniinae</taxon>
        <taxon>Zizania</taxon>
    </lineage>
</organism>
<gene>
    <name evidence="2" type="ORF">GUJ93_ZPchr0011g28155</name>
</gene>
<feature type="compositionally biased region" description="Polar residues" evidence="1">
    <location>
        <begin position="51"/>
        <end position="60"/>
    </location>
</feature>
<evidence type="ECO:0000313" key="2">
    <source>
        <dbReference type="EMBL" id="KAG8088881.1"/>
    </source>
</evidence>
<dbReference type="EMBL" id="JAAALK010000081">
    <property type="protein sequence ID" value="KAG8088881.1"/>
    <property type="molecule type" value="Genomic_DNA"/>
</dbReference>
<proteinExistence type="predicted"/>
<dbReference type="AlphaFoldDB" id="A0A8J5WGZ9"/>
<dbReference type="Proteomes" id="UP000729402">
    <property type="component" value="Unassembled WGS sequence"/>
</dbReference>
<reference evidence="2" key="2">
    <citation type="submission" date="2021-02" db="EMBL/GenBank/DDBJ databases">
        <authorList>
            <person name="Kimball J.A."/>
            <person name="Haas M.W."/>
            <person name="Macchietto M."/>
            <person name="Kono T."/>
            <person name="Duquette J."/>
            <person name="Shao M."/>
        </authorList>
    </citation>
    <scope>NUCLEOTIDE SEQUENCE</scope>
    <source>
        <tissue evidence="2">Fresh leaf tissue</tissue>
    </source>
</reference>
<keyword evidence="3" id="KW-1185">Reference proteome</keyword>
<comment type="caution">
    <text evidence="2">The sequence shown here is derived from an EMBL/GenBank/DDBJ whole genome shotgun (WGS) entry which is preliminary data.</text>
</comment>
<accession>A0A8J5WGZ9</accession>
<evidence type="ECO:0000313" key="3">
    <source>
        <dbReference type="Proteomes" id="UP000729402"/>
    </source>
</evidence>